<evidence type="ECO:0000313" key="2">
    <source>
        <dbReference type="Proteomes" id="UP000601055"/>
    </source>
</evidence>
<evidence type="ECO:0008006" key="3">
    <source>
        <dbReference type="Google" id="ProtNLM"/>
    </source>
</evidence>
<dbReference type="Proteomes" id="UP000601055">
    <property type="component" value="Unassembled WGS sequence"/>
</dbReference>
<gene>
    <name evidence="1" type="ORF">GM921_04000</name>
</gene>
<organism evidence="1 2">
    <name type="scientific">Pedobacter planticolens</name>
    <dbReference type="NCBI Taxonomy" id="2679964"/>
    <lineage>
        <taxon>Bacteria</taxon>
        <taxon>Pseudomonadati</taxon>
        <taxon>Bacteroidota</taxon>
        <taxon>Sphingobacteriia</taxon>
        <taxon>Sphingobacteriales</taxon>
        <taxon>Sphingobacteriaceae</taxon>
        <taxon>Pedobacter</taxon>
    </lineage>
</organism>
<dbReference type="EMBL" id="WNXD01000001">
    <property type="protein sequence ID" value="MBB2144633.1"/>
    <property type="molecule type" value="Genomic_DNA"/>
</dbReference>
<proteinExistence type="predicted"/>
<keyword evidence="2" id="KW-1185">Reference proteome</keyword>
<evidence type="ECO:0000313" key="1">
    <source>
        <dbReference type="EMBL" id="MBB2144633.1"/>
    </source>
</evidence>
<accession>A0A923DY65</accession>
<name>A0A923DY65_9SPHI</name>
<protein>
    <recommendedName>
        <fullName evidence="3">Rad50/SbcC-type AAA domain-containing protein</fullName>
    </recommendedName>
</protein>
<dbReference type="AlphaFoldDB" id="A0A923DY65"/>
<sequence>MFRINRLRLEIQPNESQPSNEKYGFDISFKSGLNIIAGQNSKGKSTIGSSIYYALGMEELLGAKNEAALGKALKTEFDIMDTKTNELVPHRILYSKVFIEISNERGELATIRRYINSNEKDSNQNDVNTKKAVVYFSSYDDISPEVKSQPLFLRNNNNNSDNYGFYHWLAEFIGFELPEVLNSSAKEGKSVLYLQTIFTAIFIEQTKGWSDFLATIPYFGIPKNKEKVIEFLLNLNELNISSERDRLEKEENRIQSNWDRITAKLEVLTSEYGGRLSSLPENLTADEGNLKLTSLFLKDDTAENSEKSIRALREKYTADLDALRNIPVKKVGDNKDYIRTRLETLYKDQSLFMKRFEEFDLALSLQKSQHDTIQKHLSNINKELASQKGIQNVIDESLLITDVYDKCPTCKQTVSDDLLLEEGVTIEKLSLTQNITYLTGQQRIIKNSITSLNSVIDEKDVMRKYYLRKQRELEEEIKIILQELITDDRDYSDTDTLVRVRLEKKLNELSAIDDRFSHYISLLKEIAVAYKNLLNQKSNLEGSSAVDNRKLNELETMFKSDYLFPFKYSSNKPYNIYIQKNQPFKYYPVFKYSESDDLPQSIKTNSSASDFIRTIWAYSLSLLNKGSNHPGIVLFDEPGQHSVSSESLKVLFEKSAAVKAKQIIIFTSIQKVLIKDGDKDTDTLDLDSLLSNLQVNTDYHIYRLPEIGKSINLLQS</sequence>
<reference evidence="1" key="1">
    <citation type="submission" date="2019-11" db="EMBL/GenBank/DDBJ databases">
        <title>Description of Pedobacter sp. LMG 31464T.</title>
        <authorList>
            <person name="Carlier A."/>
            <person name="Qi S."/>
            <person name="Vandamme P."/>
        </authorList>
    </citation>
    <scope>NUCLEOTIDE SEQUENCE</scope>
    <source>
        <strain evidence="1">LMG 31464</strain>
    </source>
</reference>
<dbReference type="Gene3D" id="3.40.50.300">
    <property type="entry name" value="P-loop containing nucleotide triphosphate hydrolases"/>
    <property type="match status" value="1"/>
</dbReference>
<comment type="caution">
    <text evidence="1">The sequence shown here is derived from an EMBL/GenBank/DDBJ whole genome shotgun (WGS) entry which is preliminary data.</text>
</comment>
<dbReference type="RefSeq" id="WP_182921316.1">
    <property type="nucleotide sequence ID" value="NZ_WNXD01000001.1"/>
</dbReference>
<dbReference type="InterPro" id="IPR027417">
    <property type="entry name" value="P-loop_NTPase"/>
</dbReference>